<dbReference type="PANTHER" id="PTHR30401:SF0">
    <property type="entry name" value="TRNA 2-SELENOURIDINE SYNTHASE"/>
    <property type="match status" value="1"/>
</dbReference>
<dbReference type="SUPFAM" id="SSF52821">
    <property type="entry name" value="Rhodanese/Cell cycle control phosphatase"/>
    <property type="match status" value="1"/>
</dbReference>
<comment type="caution">
    <text evidence="3">The sequence shown here is derived from an EMBL/GenBank/DDBJ whole genome shotgun (WGS) entry which is preliminary data.</text>
</comment>
<dbReference type="GO" id="GO:0043828">
    <property type="term" value="F:tRNA 2-selenouridine synthase activity"/>
    <property type="evidence" value="ECO:0007669"/>
    <property type="project" value="InterPro"/>
</dbReference>
<feature type="domain" description="Rhodanese" evidence="2">
    <location>
        <begin position="1"/>
        <end position="114"/>
    </location>
</feature>
<evidence type="ECO:0000259" key="2">
    <source>
        <dbReference type="PROSITE" id="PS50206"/>
    </source>
</evidence>
<dbReference type="GO" id="GO:0004792">
    <property type="term" value="F:thiosulfate-cyanide sulfurtransferase activity"/>
    <property type="evidence" value="ECO:0007669"/>
    <property type="project" value="InterPro"/>
</dbReference>
<reference evidence="3 4" key="1">
    <citation type="submission" date="2018-03" db="EMBL/GenBank/DDBJ databases">
        <title>Genomic Encyclopedia of Archaeal and Bacterial Type Strains, Phase II (KMG-II): from individual species to whole genera.</title>
        <authorList>
            <person name="Goeker M."/>
        </authorList>
    </citation>
    <scope>NUCLEOTIDE SEQUENCE [LARGE SCALE GENOMIC DNA]</scope>
    <source>
        <strain evidence="3 4">DSM 27929</strain>
    </source>
</reference>
<dbReference type="InterPro" id="IPR036873">
    <property type="entry name" value="Rhodanese-like_dom_sf"/>
</dbReference>
<proteinExistence type="predicted"/>
<dbReference type="InterPro" id="IPR017582">
    <property type="entry name" value="SelU"/>
</dbReference>
<organism evidence="3 4">
    <name type="scientific">Mongoliibacter ruber</name>
    <dbReference type="NCBI Taxonomy" id="1750599"/>
    <lineage>
        <taxon>Bacteria</taxon>
        <taxon>Pseudomonadati</taxon>
        <taxon>Bacteroidota</taxon>
        <taxon>Cytophagia</taxon>
        <taxon>Cytophagales</taxon>
        <taxon>Cyclobacteriaceae</taxon>
        <taxon>Mongoliibacter</taxon>
    </lineage>
</organism>
<dbReference type="InterPro" id="IPR001763">
    <property type="entry name" value="Rhodanese-like_dom"/>
</dbReference>
<dbReference type="EMBL" id="PVTR01000001">
    <property type="protein sequence ID" value="PRY90943.1"/>
    <property type="molecule type" value="Genomic_DNA"/>
</dbReference>
<dbReference type="PROSITE" id="PS00380">
    <property type="entry name" value="RHODANESE_1"/>
    <property type="match status" value="1"/>
</dbReference>
<evidence type="ECO:0000256" key="1">
    <source>
        <dbReference type="ARBA" id="ARBA00023266"/>
    </source>
</evidence>
<evidence type="ECO:0000313" key="4">
    <source>
        <dbReference type="Proteomes" id="UP000238157"/>
    </source>
</evidence>
<dbReference type="InterPro" id="IPR058840">
    <property type="entry name" value="AAA_SelU"/>
</dbReference>
<accession>A0A2T0WW67</accession>
<dbReference type="Proteomes" id="UP000238157">
    <property type="component" value="Unassembled WGS sequence"/>
</dbReference>
<sequence length="313" mass="36130">MRQPPMILDLRKTSLFEKGHIPGAINFPMFEIGEIAQVQKMTVEEREGFYFKRSKALGAKLVDLVGFQAFSYYCQKGEMESRFFKNWFGPEFLEGKVLKGGYNAYRKAVNQSWNEKYNLIVLTGLTGSGKTEVLENLENEGVSVLNIEKIAGHKGSVFGTIDGESNIPQEQFENEIHQILRKRGPVFTEMKGRYIGTLYIPIQLFRQMEEAPKVFLELPLKARIDRLVKTYCGKDDEFLKKQLMQLKDRLSDQELNSAMEDLNKFNYRSFIERLLGYYDESNVYGESVSNYQMKISGKSPKEILVQLKKAYPL</sequence>
<name>A0A2T0WW67_9BACT</name>
<keyword evidence="4" id="KW-1185">Reference proteome</keyword>
<dbReference type="RefSeq" id="WP_106132141.1">
    <property type="nucleotide sequence ID" value="NZ_PVTR01000001.1"/>
</dbReference>
<dbReference type="GO" id="GO:0002098">
    <property type="term" value="P:tRNA wobble uridine modification"/>
    <property type="evidence" value="ECO:0007669"/>
    <property type="project" value="InterPro"/>
</dbReference>
<evidence type="ECO:0000313" key="3">
    <source>
        <dbReference type="EMBL" id="PRY90943.1"/>
    </source>
</evidence>
<protein>
    <submittedName>
        <fullName evidence="3">tRNA 2-selenouridine synthase</fullName>
    </submittedName>
</protein>
<dbReference type="PROSITE" id="PS50206">
    <property type="entry name" value="RHODANESE_3"/>
    <property type="match status" value="1"/>
</dbReference>
<dbReference type="InterPro" id="IPR001307">
    <property type="entry name" value="Thiosulphate_STrfase_CS"/>
</dbReference>
<dbReference type="Gene3D" id="3.40.250.10">
    <property type="entry name" value="Rhodanese-like domain"/>
    <property type="match status" value="1"/>
</dbReference>
<dbReference type="PANTHER" id="PTHR30401">
    <property type="entry name" value="TRNA 2-SELENOURIDINE SYNTHASE"/>
    <property type="match status" value="1"/>
</dbReference>
<dbReference type="OrthoDB" id="9808735at2"/>
<dbReference type="Pfam" id="PF00581">
    <property type="entry name" value="Rhodanese"/>
    <property type="match status" value="1"/>
</dbReference>
<dbReference type="AlphaFoldDB" id="A0A2T0WW67"/>
<dbReference type="SUPFAM" id="SSF52540">
    <property type="entry name" value="P-loop containing nucleoside triphosphate hydrolases"/>
    <property type="match status" value="1"/>
</dbReference>
<gene>
    <name evidence="3" type="ORF">CLW00_101619</name>
</gene>
<dbReference type="Gene3D" id="3.40.50.300">
    <property type="entry name" value="P-loop containing nucleotide triphosphate hydrolases"/>
    <property type="match status" value="1"/>
</dbReference>
<dbReference type="InterPro" id="IPR027417">
    <property type="entry name" value="P-loop_NTPase"/>
</dbReference>
<keyword evidence="1" id="KW-0711">Selenium</keyword>
<dbReference type="Pfam" id="PF26341">
    <property type="entry name" value="AAA_SelU"/>
    <property type="match status" value="1"/>
</dbReference>